<name>A0ABC8JFN1_ERUVS</name>
<keyword evidence="5" id="KW-0677">Repeat</keyword>
<evidence type="ECO:0000256" key="2">
    <source>
        <dbReference type="ARBA" id="ARBA00022490"/>
    </source>
</evidence>
<sequence>MQNCFAYVKDDVIHIHRHWVGGEKTKVFPLNLHTEFHGRELHSLCFISAETKAHSWIATGCEDGSVRLTRYASELGNWETSELLGEHVGGSAVRSVCCT</sequence>
<comment type="subcellular location">
    <subcellularLocation>
        <location evidence="1">Cytoplasm</location>
    </subcellularLocation>
</comment>
<keyword evidence="2" id="KW-0963">Cytoplasm</keyword>
<gene>
    <name evidence="6" type="ORF">ERUC_LOCUS10233</name>
</gene>
<dbReference type="GO" id="GO:0008033">
    <property type="term" value="P:tRNA processing"/>
    <property type="evidence" value="ECO:0007669"/>
    <property type="project" value="UniProtKB-KW"/>
</dbReference>
<evidence type="ECO:0000256" key="1">
    <source>
        <dbReference type="ARBA" id="ARBA00004496"/>
    </source>
</evidence>
<keyword evidence="7" id="KW-1185">Reference proteome</keyword>
<evidence type="ECO:0000256" key="3">
    <source>
        <dbReference type="ARBA" id="ARBA00022574"/>
    </source>
</evidence>
<evidence type="ECO:0000256" key="5">
    <source>
        <dbReference type="ARBA" id="ARBA00022737"/>
    </source>
</evidence>
<protein>
    <submittedName>
        <fullName evidence="6">Uncharacterized protein</fullName>
    </submittedName>
</protein>
<proteinExistence type="predicted"/>
<dbReference type="PANTHER" id="PTHR14344">
    <property type="entry name" value="WD REPEAT PROTEIN"/>
    <property type="match status" value="1"/>
</dbReference>
<dbReference type="EMBL" id="CAKOAT010101377">
    <property type="protein sequence ID" value="CAH8324777.1"/>
    <property type="molecule type" value="Genomic_DNA"/>
</dbReference>
<reference evidence="6 7" key="1">
    <citation type="submission" date="2022-03" db="EMBL/GenBank/DDBJ databases">
        <authorList>
            <person name="Macdonald S."/>
            <person name="Ahmed S."/>
            <person name="Newling K."/>
        </authorList>
    </citation>
    <scope>NUCLEOTIDE SEQUENCE [LARGE SCALE GENOMIC DNA]</scope>
</reference>
<accession>A0ABC8JFN1</accession>
<evidence type="ECO:0000256" key="4">
    <source>
        <dbReference type="ARBA" id="ARBA00022694"/>
    </source>
</evidence>
<dbReference type="GO" id="GO:0005737">
    <property type="term" value="C:cytoplasm"/>
    <property type="evidence" value="ECO:0007669"/>
    <property type="project" value="UniProtKB-SubCell"/>
</dbReference>
<evidence type="ECO:0000313" key="6">
    <source>
        <dbReference type="EMBL" id="CAH8324777.1"/>
    </source>
</evidence>
<organism evidence="6 7">
    <name type="scientific">Eruca vesicaria subsp. sativa</name>
    <name type="common">Garden rocket</name>
    <name type="synonym">Eruca sativa</name>
    <dbReference type="NCBI Taxonomy" id="29727"/>
    <lineage>
        <taxon>Eukaryota</taxon>
        <taxon>Viridiplantae</taxon>
        <taxon>Streptophyta</taxon>
        <taxon>Embryophyta</taxon>
        <taxon>Tracheophyta</taxon>
        <taxon>Spermatophyta</taxon>
        <taxon>Magnoliopsida</taxon>
        <taxon>eudicotyledons</taxon>
        <taxon>Gunneridae</taxon>
        <taxon>Pentapetalae</taxon>
        <taxon>rosids</taxon>
        <taxon>malvids</taxon>
        <taxon>Brassicales</taxon>
        <taxon>Brassicaceae</taxon>
        <taxon>Brassiceae</taxon>
        <taxon>Eruca</taxon>
    </lineage>
</organism>
<dbReference type="AlphaFoldDB" id="A0ABC8JFN1"/>
<keyword evidence="3" id="KW-0853">WD repeat</keyword>
<evidence type="ECO:0000313" key="7">
    <source>
        <dbReference type="Proteomes" id="UP001642260"/>
    </source>
</evidence>
<dbReference type="Proteomes" id="UP001642260">
    <property type="component" value="Unassembled WGS sequence"/>
</dbReference>
<keyword evidence="4" id="KW-0819">tRNA processing</keyword>
<comment type="caution">
    <text evidence="6">The sequence shown here is derived from an EMBL/GenBank/DDBJ whole genome shotgun (WGS) entry which is preliminary data.</text>
</comment>
<dbReference type="InterPro" id="IPR051973">
    <property type="entry name" value="tRNA_Anticodon_Mtase-Reg"/>
</dbReference>
<dbReference type="PANTHER" id="PTHR14344:SF3">
    <property type="entry name" value="WD REPEAT-CONTAINING PROTEIN 6"/>
    <property type="match status" value="1"/>
</dbReference>